<protein>
    <recommendedName>
        <fullName evidence="2">Septum formation-related domain-containing protein</fullName>
    </recommendedName>
</protein>
<dbReference type="Proteomes" id="UP000581206">
    <property type="component" value="Unassembled WGS sequence"/>
</dbReference>
<feature type="domain" description="Septum formation-related" evidence="2">
    <location>
        <begin position="55"/>
        <end position="157"/>
    </location>
</feature>
<reference evidence="3 4" key="1">
    <citation type="submission" date="2020-04" db="EMBL/GenBank/DDBJ databases">
        <title>MicrobeNet Type strains.</title>
        <authorList>
            <person name="Nicholson A.C."/>
        </authorList>
    </citation>
    <scope>NUCLEOTIDE SEQUENCE [LARGE SCALE GENOMIC DNA]</scope>
    <source>
        <strain evidence="3 4">ATCC BAA-788</strain>
    </source>
</reference>
<feature type="signal peptide" evidence="1">
    <location>
        <begin position="1"/>
        <end position="25"/>
    </location>
</feature>
<dbReference type="RefSeq" id="WP_168630186.1">
    <property type="nucleotide sequence ID" value="NZ_BONL01000001.1"/>
</dbReference>
<name>A0A7X6KVH7_9CELL</name>
<organism evidence="3 4">
    <name type="scientific">Cellulomonas denverensis</name>
    <dbReference type="NCBI Taxonomy" id="264297"/>
    <lineage>
        <taxon>Bacteria</taxon>
        <taxon>Bacillati</taxon>
        <taxon>Actinomycetota</taxon>
        <taxon>Actinomycetes</taxon>
        <taxon>Micrococcales</taxon>
        <taxon>Cellulomonadaceae</taxon>
        <taxon>Cellulomonas</taxon>
    </lineage>
</organism>
<evidence type="ECO:0000313" key="4">
    <source>
        <dbReference type="Proteomes" id="UP000581206"/>
    </source>
</evidence>
<comment type="caution">
    <text evidence="3">The sequence shown here is derived from an EMBL/GenBank/DDBJ whole genome shotgun (WGS) entry which is preliminary data.</text>
</comment>
<gene>
    <name evidence="3" type="ORF">HGA03_10375</name>
</gene>
<evidence type="ECO:0000313" key="3">
    <source>
        <dbReference type="EMBL" id="NKY23067.1"/>
    </source>
</evidence>
<evidence type="ECO:0000259" key="2">
    <source>
        <dbReference type="Pfam" id="PF13845"/>
    </source>
</evidence>
<keyword evidence="1" id="KW-0732">Signal</keyword>
<keyword evidence="4" id="KW-1185">Reference proteome</keyword>
<feature type="chain" id="PRO_5039327463" description="Septum formation-related domain-containing protein" evidence="1">
    <location>
        <begin position="26"/>
        <end position="165"/>
    </location>
</feature>
<proteinExistence type="predicted"/>
<dbReference type="AlphaFoldDB" id="A0A7X6KVH7"/>
<dbReference type="InterPro" id="IPR026004">
    <property type="entry name" value="Septum_form"/>
</dbReference>
<sequence>MSLFSTPVRRAAVVAAALLTVTMLAACSSDDAERDESTGEITEASDASVFSLRVGDCLDYASLGSGDISTAGTIPCDEAHDVEIYAELELPEGDFPGEDAIDEQASQFCYDEFAGFVGLSYEESGLDFMPLQPQQDGWEGADDRIIQCLLVSPSDVTGTLRDSGI</sequence>
<dbReference type="EMBL" id="JAAXOX010000004">
    <property type="protein sequence ID" value="NKY23067.1"/>
    <property type="molecule type" value="Genomic_DNA"/>
</dbReference>
<evidence type="ECO:0000256" key="1">
    <source>
        <dbReference type="SAM" id="SignalP"/>
    </source>
</evidence>
<dbReference type="Pfam" id="PF13845">
    <property type="entry name" value="Septum_form"/>
    <property type="match status" value="1"/>
</dbReference>
<accession>A0A7X6KVH7</accession>